<evidence type="ECO:0008006" key="4">
    <source>
        <dbReference type="Google" id="ProtNLM"/>
    </source>
</evidence>
<dbReference type="AlphaFoldDB" id="A0A7W7H6L5"/>
<feature type="region of interest" description="Disordered" evidence="1">
    <location>
        <begin position="507"/>
        <end position="526"/>
    </location>
</feature>
<organism evidence="2 3">
    <name type="scientific">Actinoplanes octamycinicus</name>
    <dbReference type="NCBI Taxonomy" id="135948"/>
    <lineage>
        <taxon>Bacteria</taxon>
        <taxon>Bacillati</taxon>
        <taxon>Actinomycetota</taxon>
        <taxon>Actinomycetes</taxon>
        <taxon>Micromonosporales</taxon>
        <taxon>Micromonosporaceae</taxon>
        <taxon>Actinoplanes</taxon>
    </lineage>
</organism>
<evidence type="ECO:0000313" key="2">
    <source>
        <dbReference type="EMBL" id="MBB4744607.1"/>
    </source>
</evidence>
<dbReference type="RefSeq" id="WP_185044746.1">
    <property type="nucleotide sequence ID" value="NZ_BAABFG010000005.1"/>
</dbReference>
<keyword evidence="3" id="KW-1185">Reference proteome</keyword>
<dbReference type="EMBL" id="JACHNB010000001">
    <property type="protein sequence ID" value="MBB4744607.1"/>
    <property type="molecule type" value="Genomic_DNA"/>
</dbReference>
<sequence>MAKLTWAVVDRLAHARDTGTLAGVVLRASEAERLAFGPELESRVRAMREDDWWRDKHPAGGLALVAIGCLPTAARVAALLGRGEMRQWEDIPAARFLAIARARGLTWLGDLGVRLAGRLPRRDPWAEHWAFVDALLAESGAVPPVTEGFVRGWLRTVHDGRWAGRPTPLADCFRRSRWLDLLLPAVFALDAVADELSPPWFDGTRWISTPAFPGAVALLIAEGRLDRQPILAATVDRLVRGGRAAQLRPFAMLHDELAPTAGEMAGRAADYARLAAEAPAAVAALGQRALRILADARRLEPDIPLEWSPAVLARPERALVRAELAALTRVAERLPPGSGTRGEVLLVMAEAFRHHRLDLQELAVTSIGRLCPEVAPADRARLATAAEVLVGEPGRRAKALFAAGGEPGTRARALSAAAVPAGEPDTQPRLLAATEVPACEPDTQPLLLSATGDPAGEPDTQPRLLSATQDPAGEPDTQPRLLSATQDPAGEPPTGAGALFTAPSSADQVLDEPGARRASVAGPGASADGAAPGAFAGGAGPGAFAGGAVQRAAPMPPLIGSAAELAEEAAALFHAETSIGWERVLAGLVALHASGAALGEALPPVLRRHAGELAGRRWGRPALLGAAIRAAVGDAADPAVQRAIHDGMDPARVAFPGEVLTLRVAEVAARLAAGPMPLLLATPTRVDGSIDPGTLIDRMIRAEAEGWQPWPLDFEQALLRVDARDRTVVVPEFRTPRGRQLGAWLRAGGLPDPVSTRFEQCSRDRDGRPVSRHVVATLDPARADDAGLVVEGALVTLTRRSLPRFEIQHDYRPDLLTAVLPQHREVVAAWALPGLTGSILPLLAECSGPLGPAMTLAVAYGLAAGDHATRVAAVDAFLMLADATPASPATPTATPASPATPTATPASPATPTATPAGPATPTAPPASLATADTTPDNGGLAEEPASGPAEEPASGPAEGPTSGPAEEPAREPAGKPASGPAEGPTSGPAEEPAREPAGKPASGPTGRPPQPGSFAHAVGLELGDLGADGTIKIGRVADALADVHRAGASRAAWTVLAAALPPLLSATPSPRHLPDLLELATHVADALAVRAEVPQLAGVAARRSGPRLVREARRLLEVVGGDGKTASAGR</sequence>
<dbReference type="Proteomes" id="UP000546162">
    <property type="component" value="Unassembled WGS sequence"/>
</dbReference>
<comment type="caution">
    <text evidence="2">The sequence shown here is derived from an EMBL/GenBank/DDBJ whole genome shotgun (WGS) entry which is preliminary data.</text>
</comment>
<name>A0A7W7H6L5_9ACTN</name>
<evidence type="ECO:0000313" key="3">
    <source>
        <dbReference type="Proteomes" id="UP000546162"/>
    </source>
</evidence>
<feature type="region of interest" description="Disordered" evidence="1">
    <location>
        <begin position="443"/>
        <end position="501"/>
    </location>
</feature>
<proteinExistence type="predicted"/>
<feature type="compositionally biased region" description="Low complexity" evidence="1">
    <location>
        <begin position="886"/>
        <end position="960"/>
    </location>
</feature>
<evidence type="ECO:0000256" key="1">
    <source>
        <dbReference type="SAM" id="MobiDB-lite"/>
    </source>
</evidence>
<feature type="region of interest" description="Disordered" evidence="1">
    <location>
        <begin position="886"/>
        <end position="1016"/>
    </location>
</feature>
<gene>
    <name evidence="2" type="ORF">BJY16_008066</name>
</gene>
<accession>A0A7W7H6L5</accession>
<reference evidence="2 3" key="1">
    <citation type="submission" date="2020-08" db="EMBL/GenBank/DDBJ databases">
        <title>Sequencing the genomes of 1000 actinobacteria strains.</title>
        <authorList>
            <person name="Klenk H.-P."/>
        </authorList>
    </citation>
    <scope>NUCLEOTIDE SEQUENCE [LARGE SCALE GENOMIC DNA]</scope>
    <source>
        <strain evidence="2 3">DSM 45809</strain>
    </source>
</reference>
<protein>
    <recommendedName>
        <fullName evidence="4">Secreted protein</fullName>
    </recommendedName>
</protein>